<dbReference type="RefSeq" id="XP_001326925.1">
    <property type="nucleotide sequence ID" value="XM_001326890.1"/>
</dbReference>
<evidence type="ECO:0000313" key="2">
    <source>
        <dbReference type="Proteomes" id="UP000001542"/>
    </source>
</evidence>
<dbReference type="EMBL" id="DS113266">
    <property type="protein sequence ID" value="EAY14702.1"/>
    <property type="molecule type" value="Genomic_DNA"/>
</dbReference>
<name>A2DXW6_TRIV3</name>
<sequence>MYLLFNGTTDEINNSNCFIRCNCPFILESEGGYMTINELMERNRINAAEPGIPRSDYASWQEDGILPDIEGEKIIYKCVPFYTVDASVLTYNTQKSFTRNAVAGNSCILRCCTTIPYKIFYDLLCILGYNGIAEFFWGYKATRITFQSHKYYSIDPSKYRAKQGCLDPKYATPALIEDI</sequence>
<reference evidence="1" key="1">
    <citation type="submission" date="2006-10" db="EMBL/GenBank/DDBJ databases">
        <authorList>
            <person name="Amadeo P."/>
            <person name="Zhao Q."/>
            <person name="Wortman J."/>
            <person name="Fraser-Liggett C."/>
            <person name="Carlton J."/>
        </authorList>
    </citation>
    <scope>NUCLEOTIDE SEQUENCE</scope>
    <source>
        <strain evidence="1">G3</strain>
    </source>
</reference>
<gene>
    <name evidence="1" type="ORF">TVAG_038080</name>
</gene>
<dbReference type="VEuPathDB" id="TrichDB:TVAGG3_0961260"/>
<reference evidence="1" key="2">
    <citation type="journal article" date="2007" name="Science">
        <title>Draft genome sequence of the sexually transmitted pathogen Trichomonas vaginalis.</title>
        <authorList>
            <person name="Carlton J.M."/>
            <person name="Hirt R.P."/>
            <person name="Silva J.C."/>
            <person name="Delcher A.L."/>
            <person name="Schatz M."/>
            <person name="Zhao Q."/>
            <person name="Wortman J.R."/>
            <person name="Bidwell S.L."/>
            <person name="Alsmark U.C.M."/>
            <person name="Besteiro S."/>
            <person name="Sicheritz-Ponten T."/>
            <person name="Noel C.J."/>
            <person name="Dacks J.B."/>
            <person name="Foster P.G."/>
            <person name="Simillion C."/>
            <person name="Van de Peer Y."/>
            <person name="Miranda-Saavedra D."/>
            <person name="Barton G.J."/>
            <person name="Westrop G.D."/>
            <person name="Mueller S."/>
            <person name="Dessi D."/>
            <person name="Fiori P.L."/>
            <person name="Ren Q."/>
            <person name="Paulsen I."/>
            <person name="Zhang H."/>
            <person name="Bastida-Corcuera F.D."/>
            <person name="Simoes-Barbosa A."/>
            <person name="Brown M.T."/>
            <person name="Hayes R.D."/>
            <person name="Mukherjee M."/>
            <person name="Okumura C.Y."/>
            <person name="Schneider R."/>
            <person name="Smith A.J."/>
            <person name="Vanacova S."/>
            <person name="Villalvazo M."/>
            <person name="Haas B.J."/>
            <person name="Pertea M."/>
            <person name="Feldblyum T.V."/>
            <person name="Utterback T.R."/>
            <person name="Shu C.L."/>
            <person name="Osoegawa K."/>
            <person name="de Jong P.J."/>
            <person name="Hrdy I."/>
            <person name="Horvathova L."/>
            <person name="Zubacova Z."/>
            <person name="Dolezal P."/>
            <person name="Malik S.B."/>
            <person name="Logsdon J.M. Jr."/>
            <person name="Henze K."/>
            <person name="Gupta A."/>
            <person name="Wang C.C."/>
            <person name="Dunne R.L."/>
            <person name="Upcroft J.A."/>
            <person name="Upcroft P."/>
            <person name="White O."/>
            <person name="Salzberg S.L."/>
            <person name="Tang P."/>
            <person name="Chiu C.-H."/>
            <person name="Lee Y.-S."/>
            <person name="Embley T.M."/>
            <person name="Coombs G.H."/>
            <person name="Mottram J.C."/>
            <person name="Tachezy J."/>
            <person name="Fraser-Liggett C.M."/>
            <person name="Johnson P.J."/>
        </authorList>
    </citation>
    <scope>NUCLEOTIDE SEQUENCE [LARGE SCALE GENOMIC DNA]</scope>
    <source>
        <strain evidence="1">G3</strain>
    </source>
</reference>
<dbReference type="InParanoid" id="A2DXW6"/>
<protein>
    <submittedName>
        <fullName evidence="1">Uncharacterized protein</fullName>
    </submittedName>
</protein>
<dbReference type="KEGG" id="tva:4772696"/>
<dbReference type="AlphaFoldDB" id="A2DXW6"/>
<organism evidence="1 2">
    <name type="scientific">Trichomonas vaginalis (strain ATCC PRA-98 / G3)</name>
    <dbReference type="NCBI Taxonomy" id="412133"/>
    <lineage>
        <taxon>Eukaryota</taxon>
        <taxon>Metamonada</taxon>
        <taxon>Parabasalia</taxon>
        <taxon>Trichomonadida</taxon>
        <taxon>Trichomonadidae</taxon>
        <taxon>Trichomonas</taxon>
    </lineage>
</organism>
<proteinExistence type="predicted"/>
<evidence type="ECO:0000313" key="1">
    <source>
        <dbReference type="EMBL" id="EAY14702.1"/>
    </source>
</evidence>
<keyword evidence="2" id="KW-1185">Reference proteome</keyword>
<accession>A2DXW6</accession>
<dbReference type="Proteomes" id="UP000001542">
    <property type="component" value="Unassembled WGS sequence"/>
</dbReference>
<dbReference type="VEuPathDB" id="TrichDB:TVAG_038080"/>